<reference evidence="1 2" key="1">
    <citation type="submission" date="2024-01" db="EMBL/GenBank/DDBJ databases">
        <title>The genomes of 5 underutilized Papilionoideae crops provide insights into root nodulation and disease resistanc.</title>
        <authorList>
            <person name="Jiang F."/>
        </authorList>
    </citation>
    <scope>NUCLEOTIDE SEQUENCE [LARGE SCALE GENOMIC DNA]</scope>
    <source>
        <strain evidence="1">DUOXIRENSHENG_FW03</strain>
        <tissue evidence="1">Leaves</tissue>
    </source>
</reference>
<organism evidence="1 2">
    <name type="scientific">Psophocarpus tetragonolobus</name>
    <name type="common">Winged bean</name>
    <name type="synonym">Dolichos tetragonolobus</name>
    <dbReference type="NCBI Taxonomy" id="3891"/>
    <lineage>
        <taxon>Eukaryota</taxon>
        <taxon>Viridiplantae</taxon>
        <taxon>Streptophyta</taxon>
        <taxon>Embryophyta</taxon>
        <taxon>Tracheophyta</taxon>
        <taxon>Spermatophyta</taxon>
        <taxon>Magnoliopsida</taxon>
        <taxon>eudicotyledons</taxon>
        <taxon>Gunneridae</taxon>
        <taxon>Pentapetalae</taxon>
        <taxon>rosids</taxon>
        <taxon>fabids</taxon>
        <taxon>Fabales</taxon>
        <taxon>Fabaceae</taxon>
        <taxon>Papilionoideae</taxon>
        <taxon>50 kb inversion clade</taxon>
        <taxon>NPAAA clade</taxon>
        <taxon>indigoferoid/millettioid clade</taxon>
        <taxon>Phaseoleae</taxon>
        <taxon>Psophocarpus</taxon>
    </lineage>
</organism>
<name>A0AAN9SHD8_PSOTE</name>
<evidence type="ECO:0000313" key="1">
    <source>
        <dbReference type="EMBL" id="KAK7393447.1"/>
    </source>
</evidence>
<dbReference type="EMBL" id="JAYMYS010000005">
    <property type="protein sequence ID" value="KAK7393447.1"/>
    <property type="molecule type" value="Genomic_DNA"/>
</dbReference>
<dbReference type="AlphaFoldDB" id="A0AAN9SHD8"/>
<comment type="caution">
    <text evidence="1">The sequence shown here is derived from an EMBL/GenBank/DDBJ whole genome shotgun (WGS) entry which is preliminary data.</text>
</comment>
<evidence type="ECO:0000313" key="2">
    <source>
        <dbReference type="Proteomes" id="UP001386955"/>
    </source>
</evidence>
<accession>A0AAN9SHD8</accession>
<gene>
    <name evidence="1" type="ORF">VNO78_22003</name>
</gene>
<dbReference type="Proteomes" id="UP001386955">
    <property type="component" value="Unassembled WGS sequence"/>
</dbReference>
<protein>
    <submittedName>
        <fullName evidence="1">Uncharacterized protein</fullName>
    </submittedName>
</protein>
<keyword evidence="2" id="KW-1185">Reference proteome</keyword>
<proteinExistence type="predicted"/>
<sequence length="72" mass="8127">MLLGDDIARRRNGIELTTRNGQAKMKHKSSSGRFWRFKANSKSGQVVLVGTIEKTELANVMMALNIVDHREN</sequence>